<sequence>MGPAAATRAVLVGATLVATAWAGGTRRVGSDWPHHGVGSAPRIPIGYPLPAPRAVRSPQGRTVVVKGDAAARSNNDAPDLRPWWRRQAIADPNAAWVEELLKKNCANGSFWLPLTDHGPTKFAQGAALGARSGLLDLKKVSANHIIIFLLESAETATREPAPETFCGNSTVPCYGELRAPPGSHADGLKLRAARYRNRRDSCRDAPANVVCVRLEGLRKRPLDLFRHLTDVMGMQCATDETSLVSVAPPATTTTALSSADMAGVRAGIDLDVEKELGYAYEGAADAGAVVVQFPLVTRRLSAAAQSGPHRRFSARSTP</sequence>
<feature type="signal peptide" evidence="1">
    <location>
        <begin position="1"/>
        <end position="22"/>
    </location>
</feature>
<feature type="chain" id="PRO_5036212270" evidence="1">
    <location>
        <begin position="23"/>
        <end position="318"/>
    </location>
</feature>
<dbReference type="EMBL" id="HBIW01021925">
    <property type="protein sequence ID" value="CAE0703477.1"/>
    <property type="molecule type" value="Transcribed_RNA"/>
</dbReference>
<organism evidence="2">
    <name type="scientific">Pelagomonas calceolata</name>
    <dbReference type="NCBI Taxonomy" id="35677"/>
    <lineage>
        <taxon>Eukaryota</taxon>
        <taxon>Sar</taxon>
        <taxon>Stramenopiles</taxon>
        <taxon>Ochrophyta</taxon>
        <taxon>Pelagophyceae</taxon>
        <taxon>Pelagomonadales</taxon>
        <taxon>Pelagomonadaceae</taxon>
        <taxon>Pelagomonas</taxon>
    </lineage>
</organism>
<evidence type="ECO:0000313" key="3">
    <source>
        <dbReference type="EMBL" id="CAH0368118.1"/>
    </source>
</evidence>
<name>A0A7S4A4L0_9STRA</name>
<dbReference type="Proteomes" id="UP000789595">
    <property type="component" value="Unassembled WGS sequence"/>
</dbReference>
<evidence type="ECO:0000256" key="1">
    <source>
        <dbReference type="SAM" id="SignalP"/>
    </source>
</evidence>
<protein>
    <submittedName>
        <fullName evidence="2">Uncharacterized protein</fullName>
    </submittedName>
</protein>
<evidence type="ECO:0000313" key="2">
    <source>
        <dbReference type="EMBL" id="CAE0703477.1"/>
    </source>
</evidence>
<gene>
    <name evidence="2" type="ORF">PCAL00307_LOCUS18924</name>
    <name evidence="3" type="ORF">PECAL_2P11680</name>
</gene>
<dbReference type="AlphaFoldDB" id="A0A7S4A4L0"/>
<proteinExistence type="predicted"/>
<dbReference type="EMBL" id="CAKKNE010000002">
    <property type="protein sequence ID" value="CAH0368118.1"/>
    <property type="molecule type" value="Genomic_DNA"/>
</dbReference>
<reference evidence="2" key="1">
    <citation type="submission" date="2021-01" db="EMBL/GenBank/DDBJ databases">
        <authorList>
            <person name="Corre E."/>
            <person name="Pelletier E."/>
            <person name="Niang G."/>
            <person name="Scheremetjew M."/>
            <person name="Finn R."/>
            <person name="Kale V."/>
            <person name="Holt S."/>
            <person name="Cochrane G."/>
            <person name="Meng A."/>
            <person name="Brown T."/>
            <person name="Cohen L."/>
        </authorList>
    </citation>
    <scope>NUCLEOTIDE SEQUENCE</scope>
    <source>
        <strain evidence="2">CCMP1756</strain>
    </source>
</reference>
<evidence type="ECO:0000313" key="4">
    <source>
        <dbReference type="Proteomes" id="UP000789595"/>
    </source>
</evidence>
<keyword evidence="4" id="KW-1185">Reference proteome</keyword>
<keyword evidence="1" id="KW-0732">Signal</keyword>
<accession>A0A7S4A4L0</accession>
<reference evidence="3" key="2">
    <citation type="submission" date="2021-11" db="EMBL/GenBank/DDBJ databases">
        <authorList>
            <consortium name="Genoscope - CEA"/>
            <person name="William W."/>
        </authorList>
    </citation>
    <scope>NUCLEOTIDE SEQUENCE</scope>
</reference>